<protein>
    <submittedName>
        <fullName evidence="2">Uncharacterized protein</fullName>
    </submittedName>
</protein>
<gene>
    <name evidence="2" type="ORF">Tco_0655516</name>
</gene>
<dbReference type="EMBL" id="BQNB010009241">
    <property type="protein sequence ID" value="GJS60732.1"/>
    <property type="molecule type" value="Genomic_DNA"/>
</dbReference>
<feature type="region of interest" description="Disordered" evidence="1">
    <location>
        <begin position="25"/>
        <end position="50"/>
    </location>
</feature>
<reference evidence="2" key="2">
    <citation type="submission" date="2022-01" db="EMBL/GenBank/DDBJ databases">
        <authorList>
            <person name="Yamashiro T."/>
            <person name="Shiraishi A."/>
            <person name="Satake H."/>
            <person name="Nakayama K."/>
        </authorList>
    </citation>
    <scope>NUCLEOTIDE SEQUENCE</scope>
</reference>
<organism evidence="2 3">
    <name type="scientific">Tanacetum coccineum</name>
    <dbReference type="NCBI Taxonomy" id="301880"/>
    <lineage>
        <taxon>Eukaryota</taxon>
        <taxon>Viridiplantae</taxon>
        <taxon>Streptophyta</taxon>
        <taxon>Embryophyta</taxon>
        <taxon>Tracheophyta</taxon>
        <taxon>Spermatophyta</taxon>
        <taxon>Magnoliopsida</taxon>
        <taxon>eudicotyledons</taxon>
        <taxon>Gunneridae</taxon>
        <taxon>Pentapetalae</taxon>
        <taxon>asterids</taxon>
        <taxon>campanulids</taxon>
        <taxon>Asterales</taxon>
        <taxon>Asteraceae</taxon>
        <taxon>Asteroideae</taxon>
        <taxon>Anthemideae</taxon>
        <taxon>Anthemidinae</taxon>
        <taxon>Tanacetum</taxon>
    </lineage>
</organism>
<reference evidence="2" key="1">
    <citation type="journal article" date="2022" name="Int. J. Mol. Sci.">
        <title>Draft Genome of Tanacetum Coccineum: Genomic Comparison of Closely Related Tanacetum-Family Plants.</title>
        <authorList>
            <person name="Yamashiro T."/>
            <person name="Shiraishi A."/>
            <person name="Nakayama K."/>
            <person name="Satake H."/>
        </authorList>
    </citation>
    <scope>NUCLEOTIDE SEQUENCE</scope>
</reference>
<comment type="caution">
    <text evidence="2">The sequence shown here is derived from an EMBL/GenBank/DDBJ whole genome shotgun (WGS) entry which is preliminary data.</text>
</comment>
<keyword evidence="3" id="KW-1185">Reference proteome</keyword>
<accession>A0ABQ4X7D7</accession>
<feature type="compositionally biased region" description="Pro residues" evidence="1">
    <location>
        <begin position="35"/>
        <end position="49"/>
    </location>
</feature>
<evidence type="ECO:0000313" key="2">
    <source>
        <dbReference type="EMBL" id="GJS60732.1"/>
    </source>
</evidence>
<proteinExistence type="predicted"/>
<dbReference type="Proteomes" id="UP001151760">
    <property type="component" value="Unassembled WGS sequence"/>
</dbReference>
<evidence type="ECO:0000313" key="3">
    <source>
        <dbReference type="Proteomes" id="UP001151760"/>
    </source>
</evidence>
<name>A0ABQ4X7D7_9ASTR</name>
<sequence>MSSSSTITYTSVYTDSELGRVFWGADEELSDGGPEYPPSPDYVPDPEYPPSHVEVPYNRSLYPEFLVAGSDSRGTLGGPALYLLMPSPKTALSPAMWQTTNPEEDPRIIAIIPLTGGEDVDEPTMTMMMI</sequence>
<evidence type="ECO:0000256" key="1">
    <source>
        <dbReference type="SAM" id="MobiDB-lite"/>
    </source>
</evidence>